<keyword evidence="2" id="KW-1185">Reference proteome</keyword>
<reference evidence="1 2" key="2">
    <citation type="journal article" date="2014" name="Genome Announc.">
        <title>Complete Genome Sequence of Methanoregula formicica SMSPT, a Mesophilic Hydrogenotrophic Methanogen Isolated from a Methanogenic Upflow Anaerobic Sludge Blanket Reactor.</title>
        <authorList>
            <person name="Yamamoto K."/>
            <person name="Tamaki H."/>
            <person name="Cadillo-Quiroz H."/>
            <person name="Imachi H."/>
            <person name="Kyrpides N."/>
            <person name="Woyke T."/>
            <person name="Goodwin L."/>
            <person name="Zinder S.H."/>
            <person name="Kamagata Y."/>
            <person name="Liu W.T."/>
        </authorList>
    </citation>
    <scope>NUCLEOTIDE SEQUENCE [LARGE SCALE GENOMIC DNA]</scope>
    <source>
        <strain evidence="2">DSM 22288 / NBRC 105244 / SMSP</strain>
    </source>
</reference>
<reference evidence="2" key="1">
    <citation type="submission" date="2011-12" db="EMBL/GenBank/DDBJ databases">
        <title>Complete sequence of Methanoregula formicicum SMSP.</title>
        <authorList>
            <person name="Lucas S."/>
            <person name="Han J."/>
            <person name="Lapidus A."/>
            <person name="Cheng J.-F."/>
            <person name="Goodwin L."/>
            <person name="Pitluck S."/>
            <person name="Peters L."/>
            <person name="Ovchinnikova G."/>
            <person name="Teshima H."/>
            <person name="Detter J.C."/>
            <person name="Han C."/>
            <person name="Tapia R."/>
            <person name="Land M."/>
            <person name="Hauser L."/>
            <person name="Kyrpides N."/>
            <person name="Ivanova N."/>
            <person name="Pagani I."/>
            <person name="Imachi H."/>
            <person name="Tamaki H."/>
            <person name="Sekiguchi Y."/>
            <person name="Kamagata Y."/>
            <person name="Cadillo-Quiroz H."/>
            <person name="Zinder S."/>
            <person name="Liu W.-T."/>
            <person name="Woyke T."/>
        </authorList>
    </citation>
    <scope>NUCLEOTIDE SEQUENCE [LARGE SCALE GENOMIC DNA]</scope>
    <source>
        <strain evidence="2">DSM 22288 / NBRC 105244 / SMSP</strain>
    </source>
</reference>
<evidence type="ECO:0000313" key="2">
    <source>
        <dbReference type="Proteomes" id="UP000010824"/>
    </source>
</evidence>
<dbReference type="Proteomes" id="UP000010824">
    <property type="component" value="Chromosome"/>
</dbReference>
<proteinExistence type="predicted"/>
<dbReference type="InParanoid" id="L0HEW9"/>
<dbReference type="KEGG" id="mfo:Metfor_1284"/>
<gene>
    <name evidence="1" type="ordered locus">Metfor_1284</name>
</gene>
<protein>
    <submittedName>
        <fullName evidence="1">Uncharacterized protein</fullName>
    </submittedName>
</protein>
<dbReference type="eggNOG" id="arCOG05310">
    <property type="taxonomic scope" value="Archaea"/>
</dbReference>
<name>L0HEW9_METFS</name>
<evidence type="ECO:0000313" key="1">
    <source>
        <dbReference type="EMBL" id="AGB02326.1"/>
    </source>
</evidence>
<sequence length="109" mass="12305">MEKIGGEIYQAQVIRNFFDCITGTDRNLTRIYMCVMSLAKLRMESPEKMASLVDQLKKSKIQKELSVDILDYMCDAANQLELDKVQTAFGVKDIKAVAQDFTGISMDSL</sequence>
<organism evidence="1 2">
    <name type="scientific">Methanoregula formicica (strain DSM 22288 / NBRC 105244 / SMSP)</name>
    <dbReference type="NCBI Taxonomy" id="593750"/>
    <lineage>
        <taxon>Archaea</taxon>
        <taxon>Methanobacteriati</taxon>
        <taxon>Methanobacteriota</taxon>
        <taxon>Stenosarchaea group</taxon>
        <taxon>Methanomicrobia</taxon>
        <taxon>Methanomicrobiales</taxon>
        <taxon>Methanoregulaceae</taxon>
        <taxon>Methanoregula</taxon>
    </lineage>
</organism>
<accession>L0HEW9</accession>
<dbReference type="HOGENOM" id="CLU_2217040_0_0_2"/>
<dbReference type="AlphaFoldDB" id="L0HEW9"/>
<dbReference type="EMBL" id="CP003167">
    <property type="protein sequence ID" value="AGB02326.1"/>
    <property type="molecule type" value="Genomic_DNA"/>
</dbReference>